<dbReference type="Proteomes" id="UP000290289">
    <property type="component" value="Chromosome 3"/>
</dbReference>
<sequence>MVNVKMENQVQYHQYECLLFEYMIQKLGIDESEVPELCISLYKDYGTTMAGLKAKGYNFDCDDFHSFVHGRLPYELLHPDPVLSGLLLCLPVRKVVSFINPEMHSDVVFEEKEKGNFITLMLASHVMLVILCRFSRIRTRHMRLLCSRGEDCFETLNPTPTMLMILLMQTPVVSKPFEQAYEEAFKIANIDPQRTLFFDDNIRNLQTAKQCGLHTVLVGTSHRTKGVDHALESIHNMKEALPELWETSTEESENVRNSREIAIEQLVVA</sequence>
<organism evidence="1 2">
    <name type="scientific">Malus domestica</name>
    <name type="common">Apple</name>
    <name type="synonym">Pyrus malus</name>
    <dbReference type="NCBI Taxonomy" id="3750"/>
    <lineage>
        <taxon>Eukaryota</taxon>
        <taxon>Viridiplantae</taxon>
        <taxon>Streptophyta</taxon>
        <taxon>Embryophyta</taxon>
        <taxon>Tracheophyta</taxon>
        <taxon>Spermatophyta</taxon>
        <taxon>Magnoliopsida</taxon>
        <taxon>eudicotyledons</taxon>
        <taxon>Gunneridae</taxon>
        <taxon>Pentapetalae</taxon>
        <taxon>rosids</taxon>
        <taxon>fabids</taxon>
        <taxon>Rosales</taxon>
        <taxon>Rosaceae</taxon>
        <taxon>Amygdaloideae</taxon>
        <taxon>Maleae</taxon>
        <taxon>Malus</taxon>
    </lineage>
</organism>
<keyword evidence="2" id="KW-1185">Reference proteome</keyword>
<dbReference type="PANTHER" id="PTHR12725:SF72">
    <property type="entry name" value="HALOACID DEHALOGENASE-LIKE HYDROLASE"/>
    <property type="match status" value="1"/>
</dbReference>
<evidence type="ECO:0000313" key="1">
    <source>
        <dbReference type="EMBL" id="RXI04346.1"/>
    </source>
</evidence>
<dbReference type="Gene3D" id="1.10.150.450">
    <property type="match status" value="1"/>
</dbReference>
<dbReference type="InterPro" id="IPR036412">
    <property type="entry name" value="HAD-like_sf"/>
</dbReference>
<reference evidence="1 2" key="1">
    <citation type="submission" date="2018-10" db="EMBL/GenBank/DDBJ databases">
        <title>A high-quality apple genome assembly.</title>
        <authorList>
            <person name="Hu J."/>
        </authorList>
    </citation>
    <scope>NUCLEOTIDE SEQUENCE [LARGE SCALE GENOMIC DNA]</scope>
    <source>
        <strain evidence="2">cv. HFTH1</strain>
        <tissue evidence="1">Young leaf</tissue>
    </source>
</reference>
<dbReference type="PANTHER" id="PTHR12725">
    <property type="entry name" value="HALOACID DEHALOGENASE-LIKE HYDROLASE"/>
    <property type="match status" value="1"/>
</dbReference>
<comment type="caution">
    <text evidence="1">The sequence shown here is derived from an EMBL/GenBank/DDBJ whole genome shotgun (WGS) entry which is preliminary data.</text>
</comment>
<proteinExistence type="predicted"/>
<gene>
    <name evidence="1" type="ORF">DVH24_038620</name>
</gene>
<dbReference type="STRING" id="3750.A0A498KAF8"/>
<dbReference type="InterPro" id="IPR006439">
    <property type="entry name" value="HAD-SF_hydro_IA"/>
</dbReference>
<dbReference type="Gene3D" id="3.40.50.1000">
    <property type="entry name" value="HAD superfamily/HAD-like"/>
    <property type="match status" value="1"/>
</dbReference>
<dbReference type="NCBIfam" id="TIGR01509">
    <property type="entry name" value="HAD-SF-IA-v3"/>
    <property type="match status" value="1"/>
</dbReference>
<dbReference type="EMBL" id="RDQH01000329">
    <property type="protein sequence ID" value="RXI04346.1"/>
    <property type="molecule type" value="Genomic_DNA"/>
</dbReference>
<dbReference type="SUPFAM" id="SSF56784">
    <property type="entry name" value="HAD-like"/>
    <property type="match status" value="1"/>
</dbReference>
<protein>
    <submittedName>
        <fullName evidence="1">Uncharacterized protein</fullName>
    </submittedName>
</protein>
<dbReference type="AlphaFoldDB" id="A0A498KAF8"/>
<dbReference type="InterPro" id="IPR023214">
    <property type="entry name" value="HAD_sf"/>
</dbReference>
<accession>A0A498KAF8</accession>
<name>A0A498KAF8_MALDO</name>
<evidence type="ECO:0000313" key="2">
    <source>
        <dbReference type="Proteomes" id="UP000290289"/>
    </source>
</evidence>